<evidence type="ECO:0000313" key="3">
    <source>
        <dbReference type="Proteomes" id="UP000255165"/>
    </source>
</evidence>
<accession>A0A370NW07</accession>
<feature type="region of interest" description="Disordered" evidence="1">
    <location>
        <begin position="1"/>
        <end position="124"/>
    </location>
</feature>
<evidence type="ECO:0000256" key="1">
    <source>
        <dbReference type="SAM" id="MobiDB-lite"/>
    </source>
</evidence>
<comment type="caution">
    <text evidence="2">The sequence shown here is derived from an EMBL/GenBank/DDBJ whole genome shotgun (WGS) entry which is preliminary data.</text>
</comment>
<dbReference type="AlphaFoldDB" id="A0A370NW07"/>
<keyword evidence="3" id="KW-1185">Reference proteome</keyword>
<gene>
    <name evidence="2" type="ORF">DN412_13095</name>
</gene>
<proteinExistence type="predicted"/>
<evidence type="ECO:0000313" key="2">
    <source>
        <dbReference type="EMBL" id="RDK09785.1"/>
    </source>
</evidence>
<organism evidence="2 3">
    <name type="scientific">Cupriavidus lacunae</name>
    <dbReference type="NCBI Taxonomy" id="2666307"/>
    <lineage>
        <taxon>Bacteria</taxon>
        <taxon>Pseudomonadati</taxon>
        <taxon>Pseudomonadota</taxon>
        <taxon>Betaproteobacteria</taxon>
        <taxon>Burkholderiales</taxon>
        <taxon>Burkholderiaceae</taxon>
        <taxon>Cupriavidus</taxon>
    </lineage>
</organism>
<dbReference type="Proteomes" id="UP000255165">
    <property type="component" value="Unassembled WGS sequence"/>
</dbReference>
<dbReference type="EMBL" id="QKWJ01000013">
    <property type="protein sequence ID" value="RDK09785.1"/>
    <property type="molecule type" value="Genomic_DNA"/>
</dbReference>
<name>A0A370NW07_9BURK</name>
<protein>
    <submittedName>
        <fullName evidence="2">Uncharacterized protein</fullName>
    </submittedName>
</protein>
<sequence length="124" mass="13867">MSLGQKVTRPAGRNQAVKPTTTSTPTYITKLTSKKPQPNPRTKEPKNQRTKEPKNQRTKEPKNQRTKEPKNQRTKEPKNQRKTAGNPGRFSFNPLTNPLKQTPPDAPADQHGTNSAPSPPRPRG</sequence>
<feature type="compositionally biased region" description="Basic and acidic residues" evidence="1">
    <location>
        <begin position="41"/>
        <end position="79"/>
    </location>
</feature>
<feature type="compositionally biased region" description="Low complexity" evidence="1">
    <location>
        <begin position="20"/>
        <end position="31"/>
    </location>
</feature>
<reference evidence="3" key="1">
    <citation type="submission" date="2018-06" db="EMBL/GenBank/DDBJ databases">
        <authorList>
            <person name="Feng T."/>
            <person name="Jeon C.O."/>
        </authorList>
    </citation>
    <scope>NUCLEOTIDE SEQUENCE [LARGE SCALE GENOMIC DNA]</scope>
    <source>
        <strain evidence="3">S23</strain>
    </source>
</reference>